<dbReference type="GO" id="GO:0009686">
    <property type="term" value="P:gibberellin biosynthetic process"/>
    <property type="evidence" value="ECO:0007669"/>
    <property type="project" value="TreeGrafter"/>
</dbReference>
<dbReference type="Gene3D" id="1.50.10.130">
    <property type="entry name" value="Terpene synthase, N-terminal domain"/>
    <property type="match status" value="2"/>
</dbReference>
<dbReference type="GO" id="GO:0000287">
    <property type="term" value="F:magnesium ion binding"/>
    <property type="evidence" value="ECO:0007669"/>
    <property type="project" value="TreeGrafter"/>
</dbReference>
<evidence type="ECO:0000313" key="5">
    <source>
        <dbReference type="EMBL" id="KAK2654428.1"/>
    </source>
</evidence>
<dbReference type="InterPro" id="IPR001906">
    <property type="entry name" value="Terpene_synth_N"/>
</dbReference>
<dbReference type="EMBL" id="JANJYI010000004">
    <property type="protein sequence ID" value="KAK2654428.1"/>
    <property type="molecule type" value="Genomic_DNA"/>
</dbReference>
<dbReference type="PANTHER" id="PTHR31739">
    <property type="entry name" value="ENT-COPALYL DIPHOSPHATE SYNTHASE, CHLOROPLASTIC"/>
    <property type="match status" value="1"/>
</dbReference>
<dbReference type="Pfam" id="PF01397">
    <property type="entry name" value="Terpene_synth"/>
    <property type="match status" value="1"/>
</dbReference>
<keyword evidence="3" id="KW-0456">Lyase</keyword>
<dbReference type="InterPro" id="IPR008930">
    <property type="entry name" value="Terpenoid_cyclase/PrenylTrfase"/>
</dbReference>
<protein>
    <recommendedName>
        <fullName evidence="4">Terpene synthase N-terminal domain-containing protein</fullName>
    </recommendedName>
</protein>
<organism evidence="5 6">
    <name type="scientific">Dipteronia dyeriana</name>
    <dbReference type="NCBI Taxonomy" id="168575"/>
    <lineage>
        <taxon>Eukaryota</taxon>
        <taxon>Viridiplantae</taxon>
        <taxon>Streptophyta</taxon>
        <taxon>Embryophyta</taxon>
        <taxon>Tracheophyta</taxon>
        <taxon>Spermatophyta</taxon>
        <taxon>Magnoliopsida</taxon>
        <taxon>eudicotyledons</taxon>
        <taxon>Gunneridae</taxon>
        <taxon>Pentapetalae</taxon>
        <taxon>rosids</taxon>
        <taxon>malvids</taxon>
        <taxon>Sapindales</taxon>
        <taxon>Sapindaceae</taxon>
        <taxon>Hippocastanoideae</taxon>
        <taxon>Acereae</taxon>
        <taxon>Dipteronia</taxon>
    </lineage>
</organism>
<comment type="cofactor">
    <cofactor evidence="1">
        <name>Mg(2+)</name>
        <dbReference type="ChEBI" id="CHEBI:18420"/>
    </cofactor>
</comment>
<dbReference type="Pfam" id="PF19086">
    <property type="entry name" value="Terpene_syn_C_2"/>
    <property type="match status" value="1"/>
</dbReference>
<dbReference type="InterPro" id="IPR050148">
    <property type="entry name" value="Terpene_synthase-like"/>
</dbReference>
<dbReference type="PANTHER" id="PTHR31739:SF3">
    <property type="entry name" value="ENT-KAUR-16-ENE SYNTHASE, CHLOROPLASTIC"/>
    <property type="match status" value="1"/>
</dbReference>
<sequence>MQSFESSKERIKKMFEKIELSVSSYDTAWLAMVPSPDSPQDTCFPECMIWLMENQLHEGSWGLPDQPSWLVKDALSCTLASVLALNRWGIGEENLNKDIKSIESKLSSAIDVKQHTPIGFDIIFLGMIEYVKDLNLNFSLRSNDMDTMLQRRQSELRRCYLEGRIEYLAYVSEGIGKLQDWEMVMKYQRKNGSLFNSPSTTAAALTHHLQNASFYPFEIYVRLTMVDIVESLGIDRHFRKEIKRVLDETYRTADNNVKGKHRCWLLGAEERFLDITTCAMTFRMLRAHGYDVSADERIYPEELVLEKQKLWTSQFLKQELSKDSFHSDRVSKYVNRQKALEFMYHANLERLAHKRNIKHYGQDDIRILKTSFRWVVEKRLDKLNYARQKIAYCYFSVTATLIFPELSDASMYFVRLGTEQFHGKDVTRLFCKLSEEVVRSPEFCNLFKRMGTCGRLLNDIQTFKRESKEGKLNAVSMQMSHSVTAEEVIEKIRARIDNERRELLGLVWQENGSIVPRACKDLFWNMSKLVHLFYMKEDGFTKHDMLNAVNEVIHEPISVDELG</sequence>
<name>A0AAD9X8J5_9ROSI</name>
<dbReference type="SUPFAM" id="SSF48239">
    <property type="entry name" value="Terpenoid cyclases/Protein prenyltransferases"/>
    <property type="match status" value="2"/>
</dbReference>
<gene>
    <name evidence="5" type="ORF">Ddye_014284</name>
</gene>
<dbReference type="GO" id="GO:0009507">
    <property type="term" value="C:chloroplast"/>
    <property type="evidence" value="ECO:0007669"/>
    <property type="project" value="TreeGrafter"/>
</dbReference>
<dbReference type="SUPFAM" id="SSF48576">
    <property type="entry name" value="Terpenoid synthases"/>
    <property type="match status" value="2"/>
</dbReference>
<evidence type="ECO:0000313" key="6">
    <source>
        <dbReference type="Proteomes" id="UP001280121"/>
    </source>
</evidence>
<evidence type="ECO:0000256" key="1">
    <source>
        <dbReference type="ARBA" id="ARBA00001946"/>
    </source>
</evidence>
<dbReference type="Gene3D" id="1.50.10.160">
    <property type="match status" value="1"/>
</dbReference>
<reference evidence="5" key="1">
    <citation type="journal article" date="2023" name="Plant J.">
        <title>Genome sequences and population genomics provide insights into the demographic history, inbreeding, and mutation load of two 'living fossil' tree species of Dipteronia.</title>
        <authorList>
            <person name="Feng Y."/>
            <person name="Comes H.P."/>
            <person name="Chen J."/>
            <person name="Zhu S."/>
            <person name="Lu R."/>
            <person name="Zhang X."/>
            <person name="Li P."/>
            <person name="Qiu J."/>
            <person name="Olsen K.M."/>
            <person name="Qiu Y."/>
        </authorList>
    </citation>
    <scope>NUCLEOTIDE SEQUENCE</scope>
    <source>
        <strain evidence="5">KIB01</strain>
    </source>
</reference>
<dbReference type="Gene3D" id="1.10.600.10">
    <property type="entry name" value="Farnesyl Diphosphate Synthase"/>
    <property type="match status" value="2"/>
</dbReference>
<keyword evidence="2" id="KW-0460">Magnesium</keyword>
<comment type="caution">
    <text evidence="5">The sequence shown here is derived from an EMBL/GenBank/DDBJ whole genome shotgun (WGS) entry which is preliminary data.</text>
</comment>
<dbReference type="SFLD" id="SFLDG01014">
    <property type="entry name" value="Terpene_Cyclase_Like_1_N-term"/>
    <property type="match status" value="1"/>
</dbReference>
<dbReference type="InterPro" id="IPR008949">
    <property type="entry name" value="Isoprenoid_synthase_dom_sf"/>
</dbReference>
<evidence type="ECO:0000256" key="3">
    <source>
        <dbReference type="ARBA" id="ARBA00023239"/>
    </source>
</evidence>
<evidence type="ECO:0000256" key="2">
    <source>
        <dbReference type="ARBA" id="ARBA00022842"/>
    </source>
</evidence>
<dbReference type="InterPro" id="IPR036965">
    <property type="entry name" value="Terpene_synth_N_sf"/>
</dbReference>
<dbReference type="AlphaFoldDB" id="A0AAD9X8J5"/>
<dbReference type="Proteomes" id="UP001280121">
    <property type="component" value="Unassembled WGS sequence"/>
</dbReference>
<feature type="domain" description="Terpene synthase N-terminal" evidence="4">
    <location>
        <begin position="180"/>
        <end position="295"/>
    </location>
</feature>
<dbReference type="GO" id="GO:0010333">
    <property type="term" value="F:terpene synthase activity"/>
    <property type="evidence" value="ECO:0007669"/>
    <property type="project" value="InterPro"/>
</dbReference>
<keyword evidence="6" id="KW-1185">Reference proteome</keyword>
<proteinExistence type="predicted"/>
<accession>A0AAD9X8J5</accession>
<evidence type="ECO:0000259" key="4">
    <source>
        <dbReference type="Pfam" id="PF01397"/>
    </source>
</evidence>